<proteinExistence type="predicted"/>
<reference evidence="1" key="1">
    <citation type="submission" date="2014-11" db="EMBL/GenBank/DDBJ databases">
        <authorList>
            <person name="Amaro Gonzalez C."/>
        </authorList>
    </citation>
    <scope>NUCLEOTIDE SEQUENCE</scope>
</reference>
<evidence type="ECO:0000313" key="1">
    <source>
        <dbReference type="EMBL" id="JAH30686.1"/>
    </source>
</evidence>
<dbReference type="EMBL" id="GBXM01077891">
    <property type="protein sequence ID" value="JAH30686.1"/>
    <property type="molecule type" value="Transcribed_RNA"/>
</dbReference>
<protein>
    <submittedName>
        <fullName evidence="1">Uncharacterized protein</fullName>
    </submittedName>
</protein>
<organism evidence="1">
    <name type="scientific">Anguilla anguilla</name>
    <name type="common">European freshwater eel</name>
    <name type="synonym">Muraena anguilla</name>
    <dbReference type="NCBI Taxonomy" id="7936"/>
    <lineage>
        <taxon>Eukaryota</taxon>
        <taxon>Metazoa</taxon>
        <taxon>Chordata</taxon>
        <taxon>Craniata</taxon>
        <taxon>Vertebrata</taxon>
        <taxon>Euteleostomi</taxon>
        <taxon>Actinopterygii</taxon>
        <taxon>Neopterygii</taxon>
        <taxon>Teleostei</taxon>
        <taxon>Anguilliformes</taxon>
        <taxon>Anguillidae</taxon>
        <taxon>Anguilla</taxon>
    </lineage>
</organism>
<name>A0A0E9RNE1_ANGAN</name>
<dbReference type="AlphaFoldDB" id="A0A0E9RNE1"/>
<accession>A0A0E9RNE1</accession>
<sequence>MGKLLSISIWKVILKWENYYKSQSYSKCIFLELTNHQCLGIVLHQFLKGQQDTGLCRKNINQWLY</sequence>
<reference evidence="1" key="2">
    <citation type="journal article" date="2015" name="Fish Shellfish Immunol.">
        <title>Early steps in the European eel (Anguilla anguilla)-Vibrio vulnificus interaction in the gills: Role of the RtxA13 toxin.</title>
        <authorList>
            <person name="Callol A."/>
            <person name="Pajuelo D."/>
            <person name="Ebbesson L."/>
            <person name="Teles M."/>
            <person name="MacKenzie S."/>
            <person name="Amaro C."/>
        </authorList>
    </citation>
    <scope>NUCLEOTIDE SEQUENCE</scope>
</reference>